<name>A0A168LGP2_9CLOT</name>
<dbReference type="Proteomes" id="UP000093694">
    <property type="component" value="Unassembled WGS sequence"/>
</dbReference>
<dbReference type="PATRIC" id="fig|1705578.3.peg.3982"/>
<feature type="compositionally biased region" description="Acidic residues" evidence="4">
    <location>
        <begin position="134"/>
        <end position="143"/>
    </location>
</feature>
<comment type="similarity">
    <text evidence="3">Belongs to the bacterial microcompartments protein family.</text>
</comment>
<dbReference type="EMBL" id="LROR01000093">
    <property type="protein sequence ID" value="OBR90523.1"/>
    <property type="molecule type" value="Genomic_DNA"/>
</dbReference>
<evidence type="ECO:0000259" key="5">
    <source>
        <dbReference type="PROSITE" id="PS51930"/>
    </source>
</evidence>
<dbReference type="EMBL" id="LITQ01000071">
    <property type="protein sequence ID" value="OAA83130.1"/>
    <property type="molecule type" value="Genomic_DNA"/>
</dbReference>
<evidence type="ECO:0000313" key="9">
    <source>
        <dbReference type="Proteomes" id="UP000077384"/>
    </source>
</evidence>
<dbReference type="CDD" id="cd07045">
    <property type="entry name" value="BMC_CcmK_like"/>
    <property type="match status" value="1"/>
</dbReference>
<proteinExistence type="inferred from homology"/>
<dbReference type="AlphaFoldDB" id="A0A168LGP2"/>
<accession>A0A168LGP2</accession>
<dbReference type="Gene3D" id="3.30.70.1710">
    <property type="match status" value="1"/>
</dbReference>
<dbReference type="InterPro" id="IPR000249">
    <property type="entry name" value="BMC_dom"/>
</dbReference>
<reference evidence="8 10" key="2">
    <citation type="journal article" date="2016" name="Front. Microbiol.">
        <title>Industrial Acetogenic Biocatalysts: A Comparative Metabolic and Genomic Analysis.</title>
        <authorList>
            <person name="Bengelsdorf F."/>
            <person name="Poehlein A."/>
            <person name="Sonja S."/>
            <person name="Erz C."/>
            <person name="Hummel T."/>
            <person name="Hoffmeister S."/>
            <person name="Daniel R."/>
            <person name="Durre P."/>
        </authorList>
    </citation>
    <scope>NUCLEOTIDE SEQUENCE [LARGE SCALE GENOMIC DNA]</scope>
    <source>
        <strain evidence="8 10">PTA-10522</strain>
    </source>
</reference>
<evidence type="ECO:0000313" key="7">
    <source>
        <dbReference type="EMBL" id="OAA83130.1"/>
    </source>
</evidence>
<feature type="region of interest" description="Disordered" evidence="4">
    <location>
        <begin position="134"/>
        <end position="179"/>
    </location>
</feature>
<gene>
    <name evidence="7" type="primary">csoS1C_2</name>
    <name evidence="8" type="ORF">CLCOS_39800</name>
    <name evidence="7" type="ORF">WX73_03733</name>
</gene>
<organism evidence="7 9">
    <name type="scientific">Clostridium coskatii</name>
    <dbReference type="NCBI Taxonomy" id="1705578"/>
    <lineage>
        <taxon>Bacteria</taxon>
        <taxon>Bacillati</taxon>
        <taxon>Bacillota</taxon>
        <taxon>Clostridia</taxon>
        <taxon>Eubacteriales</taxon>
        <taxon>Clostridiaceae</taxon>
        <taxon>Clostridium</taxon>
    </lineage>
</organism>
<dbReference type="SUPFAM" id="SSF143414">
    <property type="entry name" value="CcmK-like"/>
    <property type="match status" value="1"/>
</dbReference>
<dbReference type="GO" id="GO:0031469">
    <property type="term" value="C:bacterial microcompartment"/>
    <property type="evidence" value="ECO:0007669"/>
    <property type="project" value="UniProtKB-SubCell"/>
</dbReference>
<evidence type="ECO:0000256" key="4">
    <source>
        <dbReference type="SAM" id="MobiDB-lite"/>
    </source>
</evidence>
<evidence type="ECO:0000256" key="1">
    <source>
        <dbReference type="ARBA" id="ARBA00024322"/>
    </source>
</evidence>
<dbReference type="PROSITE" id="PS51931">
    <property type="entry name" value="BMC_CP"/>
    <property type="match status" value="1"/>
</dbReference>
<dbReference type="InterPro" id="IPR037233">
    <property type="entry name" value="CcmK-like_sf"/>
</dbReference>
<evidence type="ECO:0000256" key="3">
    <source>
        <dbReference type="PROSITE-ProRule" id="PRU01278"/>
    </source>
</evidence>
<reference evidence="7 9" key="1">
    <citation type="journal article" date="2015" name="Biotechnol. Bioeng.">
        <title>Genome sequence and phenotypic characterization of Caulobacter segnis.</title>
        <authorList>
            <person name="Patel S."/>
            <person name="Fletcher B."/>
            <person name="Scott D.C."/>
            <person name="Ely B."/>
        </authorList>
    </citation>
    <scope>NUCLEOTIDE SEQUENCE [LARGE SCALE GENOMIC DNA]</scope>
    <source>
        <strain evidence="7 9">PS02</strain>
    </source>
</reference>
<keyword evidence="2" id="KW-1283">Bacterial microcompartment</keyword>
<dbReference type="SMART" id="SM00877">
    <property type="entry name" value="BMC"/>
    <property type="match status" value="1"/>
</dbReference>
<evidence type="ECO:0000313" key="8">
    <source>
        <dbReference type="EMBL" id="OBR90523.1"/>
    </source>
</evidence>
<dbReference type="PANTHER" id="PTHR33941:SF11">
    <property type="entry name" value="BACTERIAL MICROCOMPARTMENT SHELL PROTEIN PDUJ"/>
    <property type="match status" value="1"/>
</dbReference>
<dbReference type="PROSITE" id="PS51930">
    <property type="entry name" value="BMC_2"/>
    <property type="match status" value="1"/>
</dbReference>
<evidence type="ECO:0000259" key="6">
    <source>
        <dbReference type="PROSITE" id="PS51931"/>
    </source>
</evidence>
<feature type="compositionally biased region" description="Acidic residues" evidence="4">
    <location>
        <begin position="153"/>
        <end position="163"/>
    </location>
</feature>
<dbReference type="RefSeq" id="WP_063602652.1">
    <property type="nucleotide sequence ID" value="NZ_LITQ01000071.1"/>
</dbReference>
<evidence type="ECO:0000256" key="2">
    <source>
        <dbReference type="ARBA" id="ARBA00024446"/>
    </source>
</evidence>
<dbReference type="InterPro" id="IPR044870">
    <property type="entry name" value="BMC_CP"/>
</dbReference>
<keyword evidence="10" id="KW-1185">Reference proteome</keyword>
<evidence type="ECO:0000313" key="10">
    <source>
        <dbReference type="Proteomes" id="UP000093694"/>
    </source>
</evidence>
<dbReference type="Pfam" id="PF00936">
    <property type="entry name" value="BMC"/>
    <property type="match status" value="1"/>
</dbReference>
<dbReference type="InterPro" id="IPR044872">
    <property type="entry name" value="CcmK/CsoS1_BMC"/>
</dbReference>
<dbReference type="Proteomes" id="UP000077384">
    <property type="component" value="Unassembled WGS sequence"/>
</dbReference>
<sequence>MQALGLIETIGLIAAIESADAMLKAADVNLLEKTYVGGGLVSIVVTGDVGAVKAAVDAGGAAVRNINDTLLVSQHVIPRPHEELDNIIVSAVPLKDRNIKTVNPEENQSKVVTMVEGNEEESVEVSLKIEELEYEDSKEEDSMIENPTKDDSIVEDPIEEDSKEENSTVENSENEEILPEKITDPLKMDLTKLNRKAVDKMVLDYGLEKAIEILSKFKVIELRNLARKYKNFGIKGRSISKADKMLLLVEFRKYYGHN</sequence>
<feature type="domain" description="BMC circularly permuted" evidence="6">
    <location>
        <begin position="1"/>
        <end position="73"/>
    </location>
</feature>
<dbReference type="InterPro" id="IPR050575">
    <property type="entry name" value="BMC_shell"/>
</dbReference>
<dbReference type="PANTHER" id="PTHR33941">
    <property type="entry name" value="PROPANEDIOL UTILIZATION PROTEIN PDUA"/>
    <property type="match status" value="1"/>
</dbReference>
<comment type="caution">
    <text evidence="7">The sequence shown here is derived from an EMBL/GenBank/DDBJ whole genome shotgun (WGS) entry which is preliminary data.</text>
</comment>
<protein>
    <submittedName>
        <fullName evidence="7">Major carboxysome shell protein 1C</fullName>
    </submittedName>
</protein>
<feature type="domain" description="BMC" evidence="5">
    <location>
        <begin position="3"/>
        <end position="89"/>
    </location>
</feature>
<comment type="subcellular location">
    <subcellularLocation>
        <location evidence="1">Bacterial microcompartment</location>
    </subcellularLocation>
</comment>